<evidence type="ECO:0000313" key="1">
    <source>
        <dbReference type="EMBL" id="CAF4190944.1"/>
    </source>
</evidence>
<dbReference type="AlphaFoldDB" id="A0A8S2RX67"/>
<protein>
    <submittedName>
        <fullName evidence="1">Uncharacterized protein</fullName>
    </submittedName>
</protein>
<comment type="caution">
    <text evidence="1">The sequence shown here is derived from an EMBL/GenBank/DDBJ whole genome shotgun (WGS) entry which is preliminary data.</text>
</comment>
<evidence type="ECO:0000313" key="2">
    <source>
        <dbReference type="Proteomes" id="UP000676336"/>
    </source>
</evidence>
<organism evidence="1 2">
    <name type="scientific">Rotaria magnacalcarata</name>
    <dbReference type="NCBI Taxonomy" id="392030"/>
    <lineage>
        <taxon>Eukaryota</taxon>
        <taxon>Metazoa</taxon>
        <taxon>Spiralia</taxon>
        <taxon>Gnathifera</taxon>
        <taxon>Rotifera</taxon>
        <taxon>Eurotatoria</taxon>
        <taxon>Bdelloidea</taxon>
        <taxon>Philodinida</taxon>
        <taxon>Philodinidae</taxon>
        <taxon>Rotaria</taxon>
    </lineage>
</organism>
<dbReference type="EMBL" id="CAJOBI010016766">
    <property type="protein sequence ID" value="CAF4190944.1"/>
    <property type="molecule type" value="Genomic_DNA"/>
</dbReference>
<name>A0A8S2RX67_9BILA</name>
<sequence length="43" mass="4844">DEICDDGIILETDPILITQRVQLRQDDIPLGEQTVSQVSNSEF</sequence>
<accession>A0A8S2RX67</accession>
<dbReference type="Proteomes" id="UP000676336">
    <property type="component" value="Unassembled WGS sequence"/>
</dbReference>
<feature type="non-terminal residue" evidence="1">
    <location>
        <position position="1"/>
    </location>
</feature>
<gene>
    <name evidence="1" type="ORF">SMN809_LOCUS21459</name>
</gene>
<reference evidence="1" key="1">
    <citation type="submission" date="2021-02" db="EMBL/GenBank/DDBJ databases">
        <authorList>
            <person name="Nowell W R."/>
        </authorList>
    </citation>
    <scope>NUCLEOTIDE SEQUENCE</scope>
</reference>
<proteinExistence type="predicted"/>